<accession>A0A2P2LLJ9</accession>
<reference evidence="1" key="1">
    <citation type="submission" date="2018-02" db="EMBL/GenBank/DDBJ databases">
        <title>Rhizophora mucronata_Transcriptome.</title>
        <authorList>
            <person name="Meera S.P."/>
            <person name="Sreeshan A."/>
            <person name="Augustine A."/>
        </authorList>
    </citation>
    <scope>NUCLEOTIDE SEQUENCE</scope>
    <source>
        <tissue evidence="1">Leaf</tissue>
    </source>
</reference>
<proteinExistence type="predicted"/>
<sequence>MKPLLSFIAQKVVIPEPTEKYHFQVNEDQVCFHTLFQLCSFY</sequence>
<dbReference type="AlphaFoldDB" id="A0A2P2LLJ9"/>
<dbReference type="EMBL" id="GGEC01038370">
    <property type="protein sequence ID" value="MBX18854.1"/>
    <property type="molecule type" value="Transcribed_RNA"/>
</dbReference>
<evidence type="ECO:0000313" key="1">
    <source>
        <dbReference type="EMBL" id="MBX18854.1"/>
    </source>
</evidence>
<organism evidence="1">
    <name type="scientific">Rhizophora mucronata</name>
    <name type="common">Asiatic mangrove</name>
    <dbReference type="NCBI Taxonomy" id="61149"/>
    <lineage>
        <taxon>Eukaryota</taxon>
        <taxon>Viridiplantae</taxon>
        <taxon>Streptophyta</taxon>
        <taxon>Embryophyta</taxon>
        <taxon>Tracheophyta</taxon>
        <taxon>Spermatophyta</taxon>
        <taxon>Magnoliopsida</taxon>
        <taxon>eudicotyledons</taxon>
        <taxon>Gunneridae</taxon>
        <taxon>Pentapetalae</taxon>
        <taxon>rosids</taxon>
        <taxon>fabids</taxon>
        <taxon>Malpighiales</taxon>
        <taxon>Rhizophoraceae</taxon>
        <taxon>Rhizophora</taxon>
    </lineage>
</organism>
<protein>
    <submittedName>
        <fullName evidence="1">Uncharacterized protein</fullName>
    </submittedName>
</protein>
<name>A0A2P2LLJ9_RHIMU</name>